<protein>
    <submittedName>
        <fullName evidence="1">Uncharacterized protein</fullName>
    </submittedName>
</protein>
<dbReference type="AlphaFoldDB" id="A0A9Q0AI51"/>
<sequence>MDYQSPGAECLMGEQIHTEQIEVIEEVVKPHQLSKEEQTLLTKIAQFQDVDVHEEAPNQDESLDGKITVAGGS</sequence>
<dbReference type="EMBL" id="JAFIMR010000110">
    <property type="protein sequence ID" value="KAI1847133.1"/>
    <property type="molecule type" value="Genomic_DNA"/>
</dbReference>
<reference evidence="1" key="1">
    <citation type="submission" date="2021-03" db="EMBL/GenBank/DDBJ databases">
        <title>Revisited historic fungal species revealed as producer of novel bioactive compounds through whole genome sequencing and comparative genomics.</title>
        <authorList>
            <person name="Vignolle G.A."/>
            <person name="Hochenegger N."/>
            <person name="Mach R.L."/>
            <person name="Mach-Aigner A.R."/>
            <person name="Javad Rahimi M."/>
            <person name="Salim K.A."/>
            <person name="Chan C.M."/>
            <person name="Lim L.B.L."/>
            <person name="Cai F."/>
            <person name="Druzhinina I.S."/>
            <person name="U'Ren J.M."/>
            <person name="Derntl C."/>
        </authorList>
    </citation>
    <scope>NUCLEOTIDE SEQUENCE</scope>
    <source>
        <strain evidence="1">TUCIM 5799</strain>
    </source>
</reference>
<comment type="caution">
    <text evidence="1">The sequence shown here is derived from an EMBL/GenBank/DDBJ whole genome shotgun (WGS) entry which is preliminary data.</text>
</comment>
<proteinExistence type="predicted"/>
<accession>A0A9Q0AI51</accession>
<organism evidence="1 2">
    <name type="scientific">Neoarthrinium moseri</name>
    <dbReference type="NCBI Taxonomy" id="1658444"/>
    <lineage>
        <taxon>Eukaryota</taxon>
        <taxon>Fungi</taxon>
        <taxon>Dikarya</taxon>
        <taxon>Ascomycota</taxon>
        <taxon>Pezizomycotina</taxon>
        <taxon>Sordariomycetes</taxon>
        <taxon>Xylariomycetidae</taxon>
        <taxon>Amphisphaeriales</taxon>
        <taxon>Apiosporaceae</taxon>
        <taxon>Neoarthrinium</taxon>
    </lineage>
</organism>
<evidence type="ECO:0000313" key="2">
    <source>
        <dbReference type="Proteomes" id="UP000829685"/>
    </source>
</evidence>
<dbReference type="Proteomes" id="UP000829685">
    <property type="component" value="Unassembled WGS sequence"/>
</dbReference>
<evidence type="ECO:0000313" key="1">
    <source>
        <dbReference type="EMBL" id="KAI1847133.1"/>
    </source>
</evidence>
<keyword evidence="2" id="KW-1185">Reference proteome</keyword>
<name>A0A9Q0AI51_9PEZI</name>
<gene>
    <name evidence="1" type="ORF">JX265_013999</name>
</gene>